<feature type="transmembrane region" description="Helical" evidence="10">
    <location>
        <begin position="29"/>
        <end position="55"/>
    </location>
</feature>
<feature type="transmembrane region" description="Helical" evidence="10">
    <location>
        <begin position="114"/>
        <end position="133"/>
    </location>
</feature>
<dbReference type="InterPro" id="IPR051085">
    <property type="entry name" value="MB_O-acyltransferase"/>
</dbReference>
<comment type="caution">
    <text evidence="11">The sequence shown here is derived from an EMBL/GenBank/DDBJ whole genome shotgun (WGS) entry which is preliminary data.</text>
</comment>
<evidence type="ECO:0000256" key="4">
    <source>
        <dbReference type="ARBA" id="ARBA00022679"/>
    </source>
</evidence>
<feature type="transmembrane region" description="Helical" evidence="10">
    <location>
        <begin position="415"/>
        <end position="434"/>
    </location>
</feature>
<dbReference type="EMBL" id="JAPDDT010000001">
    <property type="protein sequence ID" value="MCW1921271.1"/>
    <property type="molecule type" value="Genomic_DNA"/>
</dbReference>
<evidence type="ECO:0000256" key="5">
    <source>
        <dbReference type="ARBA" id="ARBA00022692"/>
    </source>
</evidence>
<evidence type="ECO:0000256" key="7">
    <source>
        <dbReference type="ARBA" id="ARBA00023136"/>
    </source>
</evidence>
<feature type="transmembrane region" description="Helical" evidence="10">
    <location>
        <begin position="6"/>
        <end position="22"/>
    </location>
</feature>
<dbReference type="Proteomes" id="UP001320876">
    <property type="component" value="Unassembled WGS sequence"/>
</dbReference>
<evidence type="ECO:0000256" key="2">
    <source>
        <dbReference type="ARBA" id="ARBA00010323"/>
    </source>
</evidence>
<keyword evidence="3 9" id="KW-1003">Cell membrane</keyword>
<organism evidence="11 12">
    <name type="scientific">Luteolibacter arcticus</name>
    <dbReference type="NCBI Taxonomy" id="1581411"/>
    <lineage>
        <taxon>Bacteria</taxon>
        <taxon>Pseudomonadati</taxon>
        <taxon>Verrucomicrobiota</taxon>
        <taxon>Verrucomicrobiia</taxon>
        <taxon>Verrucomicrobiales</taxon>
        <taxon>Verrucomicrobiaceae</taxon>
        <taxon>Luteolibacter</taxon>
    </lineage>
</organism>
<proteinExistence type="inferred from homology"/>
<evidence type="ECO:0000256" key="8">
    <source>
        <dbReference type="ARBA" id="ARBA00023315"/>
    </source>
</evidence>
<keyword evidence="8 9" id="KW-0012">Acyltransferase</keyword>
<feature type="transmembrane region" description="Helical" evidence="10">
    <location>
        <begin position="322"/>
        <end position="343"/>
    </location>
</feature>
<keyword evidence="4 9" id="KW-0808">Transferase</keyword>
<evidence type="ECO:0000256" key="1">
    <source>
        <dbReference type="ARBA" id="ARBA00004651"/>
    </source>
</evidence>
<feature type="transmembrane region" description="Helical" evidence="10">
    <location>
        <begin position="75"/>
        <end position="94"/>
    </location>
</feature>
<comment type="subcellular location">
    <subcellularLocation>
        <location evidence="1">Cell membrane</location>
        <topology evidence="1">Multi-pass membrane protein</topology>
    </subcellularLocation>
</comment>
<accession>A0ABT3GCB8</accession>
<keyword evidence="5 10" id="KW-0812">Transmembrane</keyword>
<dbReference type="PANTHER" id="PTHR13285">
    <property type="entry name" value="ACYLTRANSFERASE"/>
    <property type="match status" value="1"/>
</dbReference>
<sequence>MVFNSIAFLIFLAIVLLAYYRLGRRGQNILLVVASYVFYGWWDWRFLGLLLFSTFFDYWCALRLDSLTHPTRRKWFLAFSMAMNLGVIGIFKYFNFFAEEFSKVLNAFGMSADLPTLHVILPVGISFYTFLSMSYTIDVYRGHLKATRNPLDFMLYVSFFPHLVAGPIVRAQDLLPQCQRPRVIVRDQVLDGIWLCLIGYLKKVVIADRLAPFVDWGFSTGSPPFSDATSWLVLYAFAFQIYGDFSGYSDIARGLAKLMGFELVHNFKAPYLTSNPASFWRHWHISLSVWLRDYLYIPLGGNRGGWLKTTRNLMITMLLGGLWHGAGLAFLAWGFFHGLLLVIHRGWSRLTGSTDTDAAPAQSTARRLRTVVYVIGFFHVSCIGWLLFRSGSIPANLSQLDMITGYLGTLWKPPVQWSGFAWPVILLGTTALLLQWKHATMDRFSEWTGHQQAAGVAAVLTAISSLGVFEGSSFIYFQF</sequence>
<protein>
    <submittedName>
        <fullName evidence="11">MBOAT family protein</fullName>
    </submittedName>
</protein>
<dbReference type="InterPro" id="IPR004299">
    <property type="entry name" value="MBOAT_fam"/>
</dbReference>
<dbReference type="RefSeq" id="WP_264485380.1">
    <property type="nucleotide sequence ID" value="NZ_JAPDDT010000001.1"/>
</dbReference>
<keyword evidence="6 10" id="KW-1133">Transmembrane helix</keyword>
<evidence type="ECO:0000256" key="3">
    <source>
        <dbReference type="ARBA" id="ARBA00022475"/>
    </source>
</evidence>
<dbReference type="PIRSF" id="PIRSF500217">
    <property type="entry name" value="AlgI"/>
    <property type="match status" value="1"/>
</dbReference>
<evidence type="ECO:0000256" key="6">
    <source>
        <dbReference type="ARBA" id="ARBA00022989"/>
    </source>
</evidence>
<evidence type="ECO:0000256" key="9">
    <source>
        <dbReference type="PIRNR" id="PIRNR016636"/>
    </source>
</evidence>
<dbReference type="PANTHER" id="PTHR13285:SF23">
    <property type="entry name" value="TEICHOIC ACID D-ALANYLTRANSFERASE"/>
    <property type="match status" value="1"/>
</dbReference>
<evidence type="ECO:0000256" key="10">
    <source>
        <dbReference type="SAM" id="Phobius"/>
    </source>
</evidence>
<evidence type="ECO:0000313" key="11">
    <source>
        <dbReference type="EMBL" id="MCW1921271.1"/>
    </source>
</evidence>
<dbReference type="InterPro" id="IPR028362">
    <property type="entry name" value="AlgI"/>
</dbReference>
<feature type="transmembrane region" description="Helical" evidence="10">
    <location>
        <begin position="370"/>
        <end position="388"/>
    </location>
</feature>
<keyword evidence="7 9" id="KW-0472">Membrane</keyword>
<dbReference type="Pfam" id="PF03062">
    <property type="entry name" value="MBOAT"/>
    <property type="match status" value="1"/>
</dbReference>
<gene>
    <name evidence="11" type="ORF">OKA05_01825</name>
</gene>
<dbReference type="InterPro" id="IPR024194">
    <property type="entry name" value="Ac/AlaTfrase_AlgI/DltB"/>
</dbReference>
<reference evidence="11 12" key="1">
    <citation type="submission" date="2022-10" db="EMBL/GenBank/DDBJ databases">
        <title>Luteolibacter arcticus strain CCTCC AB 2014275, whole genome shotgun sequencing project.</title>
        <authorList>
            <person name="Zhao G."/>
            <person name="Shen L."/>
        </authorList>
    </citation>
    <scope>NUCLEOTIDE SEQUENCE [LARGE SCALE GENOMIC DNA]</scope>
    <source>
        <strain evidence="11 12">CCTCC AB 2014275</strain>
    </source>
</reference>
<comment type="similarity">
    <text evidence="2 9">Belongs to the membrane-bound acyltransferase family.</text>
</comment>
<dbReference type="PIRSF" id="PIRSF016636">
    <property type="entry name" value="AlgI_DltB"/>
    <property type="match status" value="1"/>
</dbReference>
<name>A0ABT3GCB8_9BACT</name>
<evidence type="ECO:0000313" key="12">
    <source>
        <dbReference type="Proteomes" id="UP001320876"/>
    </source>
</evidence>
<feature type="transmembrane region" description="Helical" evidence="10">
    <location>
        <begin position="455"/>
        <end position="477"/>
    </location>
</feature>
<keyword evidence="12" id="KW-1185">Reference proteome</keyword>